<sequence length="624" mass="69376">MNWVSSSLELAGSLLESVDEQAALTLAGKEGEEDGAQEQSKRMLPTMRTSQTSAVNALSMKDNTGESMPKESPVMMERASDRSSLSCTNAQAKNHTNVAPPSHSMSGKKSAEVERTMSSQLENVSSGTGGDTPLSNGSRQTSSLDGEVDRLHKELNQAKKELRVKEKQLSSTQKSMKICEKELVALEEECRNKVTHVQHELSAIQQGKTLNEQEFVRALERKDNQVRSMKAEIDALSKANAKCTGDIDLLKAELATAVQSKDTLWTSAASASNESEQLIQSLRIELQDTLTAMHALKREHIESKNTMYSRQSKLETVNAELLNNVASLERELAKARETASVGSQTRSADDATTVSSSASIGTNSMNDDYRRVQRKSIVTKKLLHDESKKNEMQKQEIITLTGEVHRLEQAIKNTEERSARQLAAVSTENEELKEQVKRLTSQDNATTAASDELRIQRLTKRLIEKQETIDSLRSRVTTMDVRLQHMQLQAQQAEEKFARVVQHGGIDDMEMATSVGKTGRSDMRLRPNRMANMISRVVPVVGRSHHVWTALDVLDSWLLFLGRVFLQAAFARLAMMCYIVLIHLWVFTIISFHTSHLTEETQLASAAEYGAVEREEDLMPGGGH</sequence>
<keyword evidence="3 9" id="KW-1133">Transmembrane helix</keyword>
<keyword evidence="4" id="KW-0333">Golgi apparatus</keyword>
<feature type="compositionally biased region" description="Polar residues" evidence="8">
    <location>
        <begin position="82"/>
        <end position="107"/>
    </location>
</feature>
<dbReference type="GO" id="GO:0000301">
    <property type="term" value="P:retrograde transport, vesicle recycling within Golgi"/>
    <property type="evidence" value="ECO:0007669"/>
    <property type="project" value="TreeGrafter"/>
</dbReference>
<evidence type="ECO:0000256" key="3">
    <source>
        <dbReference type="ARBA" id="ARBA00022989"/>
    </source>
</evidence>
<evidence type="ECO:0000256" key="7">
    <source>
        <dbReference type="SAM" id="Coils"/>
    </source>
</evidence>
<dbReference type="InterPro" id="IPR019177">
    <property type="entry name" value="Golgin_subfamily_A_member_5"/>
</dbReference>
<feature type="region of interest" description="Disordered" evidence="8">
    <location>
        <begin position="337"/>
        <end position="365"/>
    </location>
</feature>
<dbReference type="Gene3D" id="1.10.287.1490">
    <property type="match status" value="1"/>
</dbReference>
<evidence type="ECO:0000256" key="5">
    <source>
        <dbReference type="ARBA" id="ARBA00023054"/>
    </source>
</evidence>
<evidence type="ECO:0000256" key="1">
    <source>
        <dbReference type="ARBA" id="ARBA00004194"/>
    </source>
</evidence>
<evidence type="ECO:0000256" key="9">
    <source>
        <dbReference type="SAM" id="Phobius"/>
    </source>
</evidence>
<evidence type="ECO:0000256" key="4">
    <source>
        <dbReference type="ARBA" id="ARBA00023034"/>
    </source>
</evidence>
<proteinExistence type="predicted"/>
<evidence type="ECO:0000256" key="8">
    <source>
        <dbReference type="SAM" id="MobiDB-lite"/>
    </source>
</evidence>
<keyword evidence="5 7" id="KW-0175">Coiled coil</keyword>
<feature type="compositionally biased region" description="Low complexity" evidence="8">
    <location>
        <begin position="350"/>
        <end position="359"/>
    </location>
</feature>
<dbReference type="AlphaFoldDB" id="A0AAV0UBM4"/>
<gene>
    <name evidence="10" type="ORF">HBR001_LOCUS5855</name>
</gene>
<feature type="transmembrane region" description="Helical" evidence="9">
    <location>
        <begin position="573"/>
        <end position="593"/>
    </location>
</feature>
<dbReference type="Proteomes" id="UP001162031">
    <property type="component" value="Unassembled WGS sequence"/>
</dbReference>
<feature type="compositionally biased region" description="Polar residues" evidence="8">
    <location>
        <begin position="47"/>
        <end position="66"/>
    </location>
</feature>
<evidence type="ECO:0000256" key="6">
    <source>
        <dbReference type="ARBA" id="ARBA00023136"/>
    </source>
</evidence>
<dbReference type="Pfam" id="PF09787">
    <property type="entry name" value="Golgin_A5"/>
    <property type="match status" value="1"/>
</dbReference>
<feature type="coiled-coil region" evidence="7">
    <location>
        <begin position="390"/>
        <end position="475"/>
    </location>
</feature>
<dbReference type="PANTHER" id="PTHR13815:SF7">
    <property type="entry name" value="GOLGIN SUBFAMILY A MEMBER 5"/>
    <property type="match status" value="1"/>
</dbReference>
<evidence type="ECO:0000256" key="2">
    <source>
        <dbReference type="ARBA" id="ARBA00022692"/>
    </source>
</evidence>
<keyword evidence="11" id="KW-1185">Reference proteome</keyword>
<evidence type="ECO:0008006" key="12">
    <source>
        <dbReference type="Google" id="ProtNLM"/>
    </source>
</evidence>
<keyword evidence="6 9" id="KW-0472">Membrane</keyword>
<dbReference type="EMBL" id="CANTFL010001198">
    <property type="protein sequence ID" value="CAI5733478.1"/>
    <property type="molecule type" value="Genomic_DNA"/>
</dbReference>
<feature type="compositionally biased region" description="Polar residues" evidence="8">
    <location>
        <begin position="133"/>
        <end position="144"/>
    </location>
</feature>
<organism evidence="10 11">
    <name type="scientific">Hyaloperonospora brassicae</name>
    <name type="common">Brassica downy mildew</name>
    <name type="synonym">Peronospora brassicae</name>
    <dbReference type="NCBI Taxonomy" id="162125"/>
    <lineage>
        <taxon>Eukaryota</taxon>
        <taxon>Sar</taxon>
        <taxon>Stramenopiles</taxon>
        <taxon>Oomycota</taxon>
        <taxon>Peronosporomycetes</taxon>
        <taxon>Peronosporales</taxon>
        <taxon>Peronosporaceae</taxon>
        <taxon>Hyaloperonospora</taxon>
    </lineage>
</organism>
<comment type="subcellular location">
    <subcellularLocation>
        <location evidence="1">Golgi apparatus membrane</location>
        <topology evidence="1">Single-pass membrane protein</topology>
    </subcellularLocation>
</comment>
<evidence type="ECO:0000313" key="10">
    <source>
        <dbReference type="EMBL" id="CAI5733478.1"/>
    </source>
</evidence>
<feature type="compositionally biased region" description="Polar residues" evidence="8">
    <location>
        <begin position="116"/>
        <end position="126"/>
    </location>
</feature>
<dbReference type="GO" id="GO:0007030">
    <property type="term" value="P:Golgi organization"/>
    <property type="evidence" value="ECO:0007669"/>
    <property type="project" value="InterPro"/>
</dbReference>
<feature type="region of interest" description="Disordered" evidence="8">
    <location>
        <begin position="25"/>
        <end position="146"/>
    </location>
</feature>
<comment type="caution">
    <text evidence="10">The sequence shown here is derived from an EMBL/GenBank/DDBJ whole genome shotgun (WGS) entry which is preliminary data.</text>
</comment>
<reference evidence="10" key="1">
    <citation type="submission" date="2022-12" db="EMBL/GenBank/DDBJ databases">
        <authorList>
            <person name="Webb A."/>
        </authorList>
    </citation>
    <scope>NUCLEOTIDE SEQUENCE</scope>
    <source>
        <strain evidence="10">Hp1</strain>
    </source>
</reference>
<dbReference type="PANTHER" id="PTHR13815">
    <property type="entry name" value="GOLGIN-84"/>
    <property type="match status" value="1"/>
</dbReference>
<evidence type="ECO:0000313" key="11">
    <source>
        <dbReference type="Proteomes" id="UP001162031"/>
    </source>
</evidence>
<name>A0AAV0UBM4_HYABA</name>
<dbReference type="GO" id="GO:0000139">
    <property type="term" value="C:Golgi membrane"/>
    <property type="evidence" value="ECO:0007669"/>
    <property type="project" value="UniProtKB-SubCell"/>
</dbReference>
<protein>
    <recommendedName>
        <fullName evidence="12">Golgin-84</fullName>
    </recommendedName>
</protein>
<accession>A0AAV0UBM4</accession>
<dbReference type="GO" id="GO:0031985">
    <property type="term" value="C:Golgi cisterna"/>
    <property type="evidence" value="ECO:0007669"/>
    <property type="project" value="TreeGrafter"/>
</dbReference>
<keyword evidence="2 9" id="KW-0812">Transmembrane</keyword>